<reference evidence="2" key="1">
    <citation type="submission" date="2014-07" db="EMBL/GenBank/DDBJ databases">
        <authorList>
            <person name="Martin A.A"/>
            <person name="De Silva N."/>
        </authorList>
    </citation>
    <scope>NUCLEOTIDE SEQUENCE</scope>
</reference>
<keyword evidence="2" id="KW-1185">Reference proteome</keyword>
<organism evidence="2 3">
    <name type="scientific">Strongyloides venezuelensis</name>
    <name type="common">Threadworm</name>
    <dbReference type="NCBI Taxonomy" id="75913"/>
    <lineage>
        <taxon>Eukaryota</taxon>
        <taxon>Metazoa</taxon>
        <taxon>Ecdysozoa</taxon>
        <taxon>Nematoda</taxon>
        <taxon>Chromadorea</taxon>
        <taxon>Rhabditida</taxon>
        <taxon>Tylenchina</taxon>
        <taxon>Panagrolaimomorpha</taxon>
        <taxon>Strongyloidoidea</taxon>
        <taxon>Strongyloididae</taxon>
        <taxon>Strongyloides</taxon>
    </lineage>
</organism>
<evidence type="ECO:0000313" key="2">
    <source>
        <dbReference type="Proteomes" id="UP000035680"/>
    </source>
</evidence>
<evidence type="ECO:0000313" key="3">
    <source>
        <dbReference type="WBParaSite" id="SVE_0125400.1"/>
    </source>
</evidence>
<keyword evidence="1" id="KW-1133">Transmembrane helix</keyword>
<name>A0A0K0EXK0_STRVS</name>
<dbReference type="STRING" id="75913.A0A0K0EXK0"/>
<accession>A0A0K0EXK0</accession>
<sequence>MLYAYDHVGIRKYRCYGAAAIGVFLAVVAVVVSHEKEYHENSKKRSDSTFELRDIIGNHHILNIALGNFFVLQCRSFT</sequence>
<dbReference type="WBParaSite" id="SVE_0125400.1">
    <property type="protein sequence ID" value="SVE_0125400.1"/>
    <property type="gene ID" value="SVE_0125400"/>
</dbReference>
<evidence type="ECO:0000256" key="1">
    <source>
        <dbReference type="SAM" id="Phobius"/>
    </source>
</evidence>
<dbReference type="Proteomes" id="UP000035680">
    <property type="component" value="Unassembled WGS sequence"/>
</dbReference>
<feature type="transmembrane region" description="Helical" evidence="1">
    <location>
        <begin position="16"/>
        <end position="34"/>
    </location>
</feature>
<keyword evidence="1" id="KW-0812">Transmembrane</keyword>
<protein>
    <submittedName>
        <fullName evidence="3">Transmembrane protein</fullName>
    </submittedName>
</protein>
<keyword evidence="1" id="KW-0472">Membrane</keyword>
<reference evidence="3" key="2">
    <citation type="submission" date="2015-08" db="UniProtKB">
        <authorList>
            <consortium name="WormBaseParasite"/>
        </authorList>
    </citation>
    <scope>IDENTIFICATION</scope>
</reference>
<proteinExistence type="predicted"/>
<dbReference type="AlphaFoldDB" id="A0A0K0EXK0"/>